<evidence type="ECO:0000259" key="4">
    <source>
        <dbReference type="Pfam" id="PF25023"/>
    </source>
</evidence>
<proteinExistence type="predicted"/>
<keyword evidence="2" id="KW-0677">Repeat</keyword>
<reference evidence="5 6" key="1">
    <citation type="submission" date="2022-10" db="EMBL/GenBank/DDBJ databases">
        <title>Comparative genomic analysis of Cohnella hashimotonis sp. nov., isolated from the International Space Station.</title>
        <authorList>
            <person name="Simpson A."/>
            <person name="Venkateswaran K."/>
        </authorList>
    </citation>
    <scope>NUCLEOTIDE SEQUENCE [LARGE SCALE GENOMIC DNA]</scope>
    <source>
        <strain evidence="5 6">DSM 18997</strain>
    </source>
</reference>
<dbReference type="InterPro" id="IPR051216">
    <property type="entry name" value="Teneurin"/>
</dbReference>
<gene>
    <name evidence="5" type="ORF">OMP38_33175</name>
</gene>
<keyword evidence="6" id="KW-1185">Reference proteome</keyword>
<protein>
    <submittedName>
        <fullName evidence="5">RHS repeat-associated core domain-containing protein</fullName>
    </submittedName>
</protein>
<dbReference type="RefSeq" id="WP_277568836.1">
    <property type="nucleotide sequence ID" value="NZ_JAPDHZ010000008.1"/>
</dbReference>
<evidence type="ECO:0000256" key="1">
    <source>
        <dbReference type="ARBA" id="ARBA00022536"/>
    </source>
</evidence>
<dbReference type="PANTHER" id="PTHR11219">
    <property type="entry name" value="TENEURIN AND N-ACETYLGLUCOSAMINE-1-PHOSPHODIESTER ALPHA-N-ACETYLGLUCOSAMINIDASE"/>
    <property type="match status" value="1"/>
</dbReference>
<dbReference type="Gene3D" id="2.180.10.10">
    <property type="entry name" value="RHS repeat-associated core"/>
    <property type="match status" value="2"/>
</dbReference>
<feature type="domain" description="Teneurin-like YD-shell" evidence="4">
    <location>
        <begin position="19"/>
        <end position="490"/>
    </location>
</feature>
<accession>A0A9X4QQQ0</accession>
<dbReference type="PANTHER" id="PTHR11219:SF69">
    <property type="entry name" value="TENEURIN-A"/>
    <property type="match status" value="1"/>
</dbReference>
<name>A0A9X4QQQ0_9BACL</name>
<evidence type="ECO:0000313" key="6">
    <source>
        <dbReference type="Proteomes" id="UP001153387"/>
    </source>
</evidence>
<organism evidence="5 6">
    <name type="scientific">Cohnella ginsengisoli</name>
    <dbReference type="NCBI Taxonomy" id="425004"/>
    <lineage>
        <taxon>Bacteria</taxon>
        <taxon>Bacillati</taxon>
        <taxon>Bacillota</taxon>
        <taxon>Bacilli</taxon>
        <taxon>Bacillales</taxon>
        <taxon>Paenibacillaceae</taxon>
        <taxon>Cohnella</taxon>
    </lineage>
</organism>
<keyword evidence="1" id="KW-0245">EGF-like domain</keyword>
<sequence>MQQYSALGQFTGFAANDGVAWLTKQHDVGGMLERSVLASGRSVQYGYESFGNKRITAMDDPDLKRAFTYADNTDRVRSLQTQSAGGDALQGIEYTYDGADVLSMNWTGAAEGQFAYTYDSLSRLTNIRSTVTTQVNGVPRSYTLDTPYLWDRDSALIQSGPFSFTRNGPEGRIGVIQDGTLKTDVTYNELGRVQSIRYTVGGREVYRVAYEHDLRGLLTGRTITTPEGTSSEVYEYDADGQLLLMSRNGPGGESFREAYTYDRNKNRLSRETSVDGRVENAYGANDQLRQVGNTAYTFDADGFLLQRGDDRFHYGTMGELLSATVTGVTYSYEYDALGRRTAREGGGGAVKYYYGHPGALQMVTTTIDAQHTATNYYYNDEGLLIGLERGGNRYYVVTDGVGTPQRVLDASGNVVKKLSYDSYGVLLSDSNPDFELLIGFAGGMEDRATGLVRFGARDYDPAAGRWTARDPVLLESGQANLYAYVNNNPVELRDPCGLFCIGFTAYEGVGGGGKVCVTDEGVSACGEIGFGIGGRAGGEPLRGLVL</sequence>
<dbReference type="InterPro" id="IPR022385">
    <property type="entry name" value="Rhs_assc_core"/>
</dbReference>
<dbReference type="AlphaFoldDB" id="A0A9X4QQQ0"/>
<evidence type="ECO:0000256" key="3">
    <source>
        <dbReference type="ARBA" id="ARBA00023157"/>
    </source>
</evidence>
<keyword evidence="3" id="KW-1015">Disulfide bond</keyword>
<evidence type="ECO:0000313" key="5">
    <source>
        <dbReference type="EMBL" id="MDG0795138.1"/>
    </source>
</evidence>
<dbReference type="EMBL" id="JAPDHZ010000008">
    <property type="protein sequence ID" value="MDG0795138.1"/>
    <property type="molecule type" value="Genomic_DNA"/>
</dbReference>
<evidence type="ECO:0000256" key="2">
    <source>
        <dbReference type="ARBA" id="ARBA00022737"/>
    </source>
</evidence>
<comment type="caution">
    <text evidence="5">The sequence shown here is derived from an EMBL/GenBank/DDBJ whole genome shotgun (WGS) entry which is preliminary data.</text>
</comment>
<dbReference type="NCBIfam" id="TIGR03696">
    <property type="entry name" value="Rhs_assc_core"/>
    <property type="match status" value="1"/>
</dbReference>
<dbReference type="InterPro" id="IPR056823">
    <property type="entry name" value="TEN-like_YD-shell"/>
</dbReference>
<dbReference type="Pfam" id="PF25023">
    <property type="entry name" value="TEN_YD-shell"/>
    <property type="match status" value="1"/>
</dbReference>
<dbReference type="Proteomes" id="UP001153387">
    <property type="component" value="Unassembled WGS sequence"/>
</dbReference>